<reference evidence="3" key="2">
    <citation type="submission" date="2017-12" db="EMBL/GenBank/DDBJ databases">
        <title>Genome sequence of the Bar-tailed Godwit (Limosa lapponica baueri).</title>
        <authorList>
            <person name="Lima N.C.B."/>
            <person name="Parody-Merino A.M."/>
            <person name="Battley P.F."/>
            <person name="Fidler A.E."/>
            <person name="Prosdocimi F."/>
        </authorList>
    </citation>
    <scope>NUCLEOTIDE SEQUENCE [LARGE SCALE GENOMIC DNA]</scope>
</reference>
<evidence type="ECO:0000313" key="2">
    <source>
        <dbReference type="EMBL" id="PKU38121.1"/>
    </source>
</evidence>
<sequence length="325" mass="35776">MTVLPEQGQPPLRSLLQPASPVGSQASQVGVLEGSSVQNPDQLAKDGAEGKGSSLMAAMNQQPVDLSKAFLHFNPIDRDYCLEQELRGAKSLSATGEVLVGQNQVWQVQRWKRTVNKCRYSQILFLLVIWKSWQWCNDPMLKEDMQEDLSLCWRCVWDGGTQPQGCAGCILPGIKVPGVFGTFIITYSRLNERFPKLELHNKGVPGASPDSLLHGVHPLKGDKEVLKMTTGPALVWESLNGPDSAKPTRCSPPSAQTALGGDASLRRALKCFAEHGPKSSVEPPCSRQLPLWRRTVESALGSSWRTLRNPGPDREQMHYWEALGS</sequence>
<feature type="region of interest" description="Disordered" evidence="1">
    <location>
        <begin position="1"/>
        <end position="31"/>
    </location>
</feature>
<dbReference type="AlphaFoldDB" id="A0A2I0TWE7"/>
<dbReference type="OrthoDB" id="10641498at2759"/>
<protein>
    <submittedName>
        <fullName evidence="2">Uncharacterized protein</fullName>
    </submittedName>
</protein>
<accession>A0A2I0TWE7</accession>
<dbReference type="Proteomes" id="UP000233556">
    <property type="component" value="Unassembled WGS sequence"/>
</dbReference>
<dbReference type="EMBL" id="KZ506853">
    <property type="protein sequence ID" value="PKU38121.1"/>
    <property type="molecule type" value="Genomic_DNA"/>
</dbReference>
<name>A0A2I0TWE7_LIMLA</name>
<organism evidence="2 3">
    <name type="scientific">Limosa lapponica baueri</name>
    <dbReference type="NCBI Taxonomy" id="1758121"/>
    <lineage>
        <taxon>Eukaryota</taxon>
        <taxon>Metazoa</taxon>
        <taxon>Chordata</taxon>
        <taxon>Craniata</taxon>
        <taxon>Vertebrata</taxon>
        <taxon>Euteleostomi</taxon>
        <taxon>Archelosauria</taxon>
        <taxon>Archosauria</taxon>
        <taxon>Dinosauria</taxon>
        <taxon>Saurischia</taxon>
        <taxon>Theropoda</taxon>
        <taxon>Coelurosauria</taxon>
        <taxon>Aves</taxon>
        <taxon>Neognathae</taxon>
        <taxon>Neoaves</taxon>
        <taxon>Charadriiformes</taxon>
        <taxon>Scolopacidae</taxon>
        <taxon>Limosa</taxon>
    </lineage>
</organism>
<evidence type="ECO:0000313" key="3">
    <source>
        <dbReference type="Proteomes" id="UP000233556"/>
    </source>
</evidence>
<gene>
    <name evidence="2" type="ORF">llap_11577</name>
</gene>
<evidence type="ECO:0000256" key="1">
    <source>
        <dbReference type="SAM" id="MobiDB-lite"/>
    </source>
</evidence>
<keyword evidence="3" id="KW-1185">Reference proteome</keyword>
<proteinExistence type="predicted"/>
<reference evidence="3" key="1">
    <citation type="submission" date="2017-11" db="EMBL/GenBank/DDBJ databases">
        <authorList>
            <person name="Lima N.C."/>
            <person name="Parody-Merino A.M."/>
            <person name="Battley P.F."/>
            <person name="Fidler A.E."/>
            <person name="Prosdocimi F."/>
        </authorList>
    </citation>
    <scope>NUCLEOTIDE SEQUENCE [LARGE SCALE GENOMIC DNA]</scope>
</reference>